<dbReference type="InterPro" id="IPR040858">
    <property type="entry name" value="Raf1_C"/>
</dbReference>
<name>A0A6U0INQ8_9STRA</name>
<sequence>MKSFTRIFVIASVAGFRGGQAWVSPHSSSISTRGGAPTRATSQLKAAGSLHGDQSCFLPLKQLDQDYYAPRIVQIAGAYPGITAEEIAAVSSEEPSVPGQWTYDFSDPDGPQLGTVALEGSQVVHGCEDAVAIIAEHPSLGVPLPATLAEPVDVIVLVDRARNYFSERKFLVFDNPAAGVEIGAFQTKTEIPEGSTILGQVVLVQMPWLPAMKPTKSGFMEEDEYF</sequence>
<dbReference type="EMBL" id="HBEJ01002918">
    <property type="protein sequence ID" value="CAD8362009.1"/>
    <property type="molecule type" value="Transcribed_RNA"/>
</dbReference>
<dbReference type="Pfam" id="PF18087">
    <property type="entry name" value="RuBisCo_chap_C"/>
    <property type="match status" value="1"/>
</dbReference>
<dbReference type="AlphaFoldDB" id="A0A6U0INQ8"/>
<dbReference type="EMBL" id="HBEJ01002917">
    <property type="protein sequence ID" value="CAD8362007.1"/>
    <property type="molecule type" value="Transcribed_RNA"/>
</dbReference>
<proteinExistence type="predicted"/>
<reference evidence="3" key="1">
    <citation type="submission" date="2021-01" db="EMBL/GenBank/DDBJ databases">
        <authorList>
            <person name="Corre E."/>
            <person name="Pelletier E."/>
            <person name="Niang G."/>
            <person name="Scheremetjew M."/>
            <person name="Finn R."/>
            <person name="Kale V."/>
            <person name="Holt S."/>
            <person name="Cochrane G."/>
            <person name="Meng A."/>
            <person name="Brown T."/>
            <person name="Cohen L."/>
        </authorList>
    </citation>
    <scope>NUCLEOTIDE SEQUENCE</scope>
    <source>
        <strain evidence="3">CCMP3303</strain>
    </source>
</reference>
<feature type="domain" description="Rubisco accumulation factor 1 C-terminal" evidence="1">
    <location>
        <begin position="58"/>
        <end position="206"/>
    </location>
</feature>
<evidence type="ECO:0000259" key="1">
    <source>
        <dbReference type="Pfam" id="PF18087"/>
    </source>
</evidence>
<evidence type="ECO:0000313" key="3">
    <source>
        <dbReference type="EMBL" id="CAD8362009.1"/>
    </source>
</evidence>
<protein>
    <recommendedName>
        <fullName evidence="1">Rubisco accumulation factor 1 C-terminal domain-containing protein</fullName>
    </recommendedName>
</protein>
<accession>A0A6U0INQ8</accession>
<gene>
    <name evidence="2" type="ORF">MPOL1434_LOCUS1712</name>
    <name evidence="3" type="ORF">MPOL1434_LOCUS1713</name>
</gene>
<evidence type="ECO:0000313" key="2">
    <source>
        <dbReference type="EMBL" id="CAD8362007.1"/>
    </source>
</evidence>
<organism evidence="3">
    <name type="scientific">Minutocellus polymorphus</name>
    <dbReference type="NCBI Taxonomy" id="265543"/>
    <lineage>
        <taxon>Eukaryota</taxon>
        <taxon>Sar</taxon>
        <taxon>Stramenopiles</taxon>
        <taxon>Ochrophyta</taxon>
        <taxon>Bacillariophyta</taxon>
        <taxon>Mediophyceae</taxon>
        <taxon>Cymatosirophycidae</taxon>
        <taxon>Cymatosirales</taxon>
        <taxon>Cymatosiraceae</taxon>
        <taxon>Minutocellus</taxon>
    </lineage>
</organism>